<dbReference type="Pfam" id="PF02687">
    <property type="entry name" value="FtsX"/>
    <property type="match status" value="1"/>
</dbReference>
<keyword evidence="10" id="KW-1185">Reference proteome</keyword>
<evidence type="ECO:0000256" key="2">
    <source>
        <dbReference type="ARBA" id="ARBA00022475"/>
    </source>
</evidence>
<keyword evidence="5 7" id="KW-0472">Membrane</keyword>
<feature type="transmembrane region" description="Helical" evidence="7">
    <location>
        <begin position="260"/>
        <end position="283"/>
    </location>
</feature>
<evidence type="ECO:0000256" key="7">
    <source>
        <dbReference type="SAM" id="Phobius"/>
    </source>
</evidence>
<gene>
    <name evidence="9" type="ORF">OCV65_01080</name>
</gene>
<evidence type="ECO:0000256" key="5">
    <source>
        <dbReference type="ARBA" id="ARBA00023136"/>
    </source>
</evidence>
<evidence type="ECO:0000256" key="1">
    <source>
        <dbReference type="ARBA" id="ARBA00004651"/>
    </source>
</evidence>
<evidence type="ECO:0000256" key="3">
    <source>
        <dbReference type="ARBA" id="ARBA00022692"/>
    </source>
</evidence>
<feature type="transmembrane region" description="Helical" evidence="7">
    <location>
        <begin position="781"/>
        <end position="802"/>
    </location>
</feature>
<evidence type="ECO:0000313" key="10">
    <source>
        <dbReference type="Proteomes" id="UP001207605"/>
    </source>
</evidence>
<feature type="transmembrane region" description="Helical" evidence="7">
    <location>
        <begin position="730"/>
        <end position="749"/>
    </location>
</feature>
<evidence type="ECO:0000259" key="8">
    <source>
        <dbReference type="Pfam" id="PF02687"/>
    </source>
</evidence>
<keyword evidence="4 7" id="KW-1133">Transmembrane helix</keyword>
<feature type="transmembrane region" description="Helical" evidence="7">
    <location>
        <begin position="424"/>
        <end position="441"/>
    </location>
</feature>
<feature type="transmembrane region" description="Helical" evidence="7">
    <location>
        <begin position="357"/>
        <end position="375"/>
    </location>
</feature>
<evidence type="ECO:0000256" key="6">
    <source>
        <dbReference type="ARBA" id="ARBA00038076"/>
    </source>
</evidence>
<name>A0ABT2S2L9_9FIRM</name>
<comment type="subcellular location">
    <subcellularLocation>
        <location evidence="1">Cell membrane</location>
        <topology evidence="1">Multi-pass membrane protein</topology>
    </subcellularLocation>
</comment>
<dbReference type="PANTHER" id="PTHR30572:SF4">
    <property type="entry name" value="ABC TRANSPORTER PERMEASE YTRF"/>
    <property type="match status" value="1"/>
</dbReference>
<keyword evidence="3 7" id="KW-0812">Transmembrane</keyword>
<comment type="caution">
    <text evidence="9">The sequence shown here is derived from an EMBL/GenBank/DDBJ whole genome shotgun (WGS) entry which is preliminary data.</text>
</comment>
<feature type="domain" description="ABC3 transporter permease C-terminal" evidence="8">
    <location>
        <begin position="269"/>
        <end position="381"/>
    </location>
</feature>
<proteinExistence type="inferred from homology"/>
<sequence length="803" mass="91385">MKENHGIRHIEWNISLQWMKRQKKYCLMVVWVAILACMLMQTGFLITDGISSAVMNQRKNIYGEWEYGLVNMDADSQTLIEDHPFIESKGKIQIYGVLAGSYMDNKQANIGTMDQTAWNIGYLQMLKGHLPENEQEIAMESGMLTALGYQGEPGEKITLNIVTTTAYQNDMVGKAYTYTLCGVIKDYQVNWDICNRNRFPTGIVTKAGAERIGSPLESHMLIRADKGDSVYEDLKKSDKLTCGMEENAKWNQDVVKQMPYIGFLQAIRVVIAVAAACVLYLMVSHSVQKRQEMWKILDALGMEKKQMYQILIFEACACYLIASITGMGLGTLTYLAAMKGWEKILGYPLAAKVTGKAYAGTLLYSFFVFSFSYFFSCMKLNKFRKGGTDRQKIKLSKRKNQITRLTPLSMVLCDWNYRKLRKGIQILLIASVLVMCGTGYLEIRSDWEELARDRQYTGNGYMLNVQPDSNTQGISKLTVQTLSQIEGVESAEAYYSTDSDERNETEYTIDLSEYEQSPYIEKILETEQLFKENVNAHNISFHALGVTRWEDLQRFLADVQEGTVTREEFESGNFCILVLSPLREQDDMEGIYLPWYIKEMVKDSDIRESQIKAGDQLSVTYHGKKEVQTKQMRVNAILRASSEKNIHPPYPASSGICAVTGKNFWKQYGINTVDDYCEKVRILVDDTADAYDAETHILSCVKKAGNIDLINYHEEYAGRQQTCYSVTGTFIIFGIFYLIMVVIVVSQLLEAERQDKARNHQILYALGMEDAFLKKMRCIEVVLECGIALVLGVAVLISYYMMK</sequence>
<dbReference type="EMBL" id="JAOQJV010000001">
    <property type="protein sequence ID" value="MCU6698836.1"/>
    <property type="molecule type" value="Genomic_DNA"/>
</dbReference>
<protein>
    <submittedName>
        <fullName evidence="9">FtsX-like permease family protein</fullName>
    </submittedName>
</protein>
<evidence type="ECO:0000256" key="4">
    <source>
        <dbReference type="ARBA" id="ARBA00022989"/>
    </source>
</evidence>
<dbReference type="RefSeq" id="WP_262580626.1">
    <property type="nucleotide sequence ID" value="NZ_JAOQJV010000001.1"/>
</dbReference>
<accession>A0ABT2S2L9</accession>
<feature type="transmembrane region" description="Helical" evidence="7">
    <location>
        <begin position="25"/>
        <end position="46"/>
    </location>
</feature>
<keyword evidence="2" id="KW-1003">Cell membrane</keyword>
<organism evidence="9 10">
    <name type="scientific">Dorea ammoniilytica</name>
    <dbReference type="NCBI Taxonomy" id="2981788"/>
    <lineage>
        <taxon>Bacteria</taxon>
        <taxon>Bacillati</taxon>
        <taxon>Bacillota</taxon>
        <taxon>Clostridia</taxon>
        <taxon>Lachnospirales</taxon>
        <taxon>Lachnospiraceae</taxon>
        <taxon>Dorea</taxon>
    </lineage>
</organism>
<reference evidence="9 10" key="1">
    <citation type="journal article" date="2021" name="ISME Commun">
        <title>Automated analysis of genomic sequences facilitates high-throughput and comprehensive description of bacteria.</title>
        <authorList>
            <person name="Hitch T.C.A."/>
        </authorList>
    </citation>
    <scope>NUCLEOTIDE SEQUENCE [LARGE SCALE GENOMIC DNA]</scope>
    <source>
        <strain evidence="9 10">Sanger_02</strain>
    </source>
</reference>
<comment type="similarity">
    <text evidence="6">Belongs to the ABC-4 integral membrane protein family.</text>
</comment>
<evidence type="ECO:0000313" key="9">
    <source>
        <dbReference type="EMBL" id="MCU6698836.1"/>
    </source>
</evidence>
<feature type="transmembrane region" description="Helical" evidence="7">
    <location>
        <begin position="310"/>
        <end position="337"/>
    </location>
</feature>
<dbReference type="Proteomes" id="UP001207605">
    <property type="component" value="Unassembled WGS sequence"/>
</dbReference>
<dbReference type="InterPro" id="IPR050250">
    <property type="entry name" value="Macrolide_Exporter_MacB"/>
</dbReference>
<dbReference type="PANTHER" id="PTHR30572">
    <property type="entry name" value="MEMBRANE COMPONENT OF TRANSPORTER-RELATED"/>
    <property type="match status" value="1"/>
</dbReference>
<dbReference type="InterPro" id="IPR003838">
    <property type="entry name" value="ABC3_permease_C"/>
</dbReference>